<dbReference type="RefSeq" id="WP_101193587.1">
    <property type="nucleotide sequence ID" value="NZ_PIYS01000018.1"/>
</dbReference>
<organism evidence="3 4">
    <name type="scientific">Pseudomonas fluvialis</name>
    <dbReference type="NCBI Taxonomy" id="1793966"/>
    <lineage>
        <taxon>Bacteria</taxon>
        <taxon>Pseudomonadati</taxon>
        <taxon>Pseudomonadota</taxon>
        <taxon>Gammaproteobacteria</taxon>
        <taxon>Pseudomonadales</taxon>
        <taxon>Pseudomonadaceae</taxon>
        <taxon>Pseudomonas</taxon>
    </lineage>
</organism>
<evidence type="ECO:0000256" key="1">
    <source>
        <dbReference type="SAM" id="MobiDB-lite"/>
    </source>
</evidence>
<feature type="compositionally biased region" description="Polar residues" evidence="1">
    <location>
        <begin position="423"/>
        <end position="437"/>
    </location>
</feature>
<feature type="region of interest" description="Disordered" evidence="1">
    <location>
        <begin position="128"/>
        <end position="163"/>
    </location>
</feature>
<evidence type="ECO:0000313" key="3">
    <source>
        <dbReference type="EMBL" id="PKF70841.1"/>
    </source>
</evidence>
<protein>
    <submittedName>
        <fullName evidence="3">AsmA family protein</fullName>
    </submittedName>
</protein>
<comment type="caution">
    <text evidence="3">The sequence shown here is derived from an EMBL/GenBank/DDBJ whole genome shotgun (WGS) entry which is preliminary data.</text>
</comment>
<dbReference type="InterPro" id="IPR052894">
    <property type="entry name" value="AsmA-related"/>
</dbReference>
<dbReference type="InterPro" id="IPR007844">
    <property type="entry name" value="AsmA"/>
</dbReference>
<sequence length="738" mass="80979">MKALGKILGLLLLGLLLLLVALGLALTHLFNPNDYKDEISQLARDKAGVELRLQGDIGWSLFPWLGLELSDATIASLQQPEQPLARVRLLGLSVRVMPLLRREVQMSAIRVDGLELDLQRDAQGRGNWQQLGQAQTATPSDSRPATGAQPASPPPAAPQSSTQAVRLDIDSLTLSNARIRYQDLASGQQYSLEGIQLSTGAITEGQSIPIKLSGFFANNQPVLRAKAELSGKLRFERSLQRYQLEDLQLQGEASGEPLQGKTLTFSSQGQLLLDQAAQIAEWSSFKLSANQLRAIGELRLRELDKGSQLEGGLSLAPFNLREFLTGLGIELPAMNDAGALEQFELSTRLSGNSQSLNLQDLKLRLDDSRFTGQIAVSDWQRQALRLQLQGDRLDLDRYLPPKAAEQPSQRQGEVREALARAGSSGTSELPGAPTQQAWSQSEMLPLARLRPLDLQASLSLGQLNYDGLPLRNLQLQLHAKQGRLTLKQLRSELFDGRLEATGEADLREQPIRLSLNKTLSRLPLEQLFKAQGESLPLRGRLDLQAQLTTQGNSQQAWVDALNGDMRFAVLDGVLLDANLEQQLCQGIATLNRKPLSNPPSGRDTPFQRLDGSLRIRNGVANNPDLQVRLPGLSVKGQGDIDLRVLGMDYRAGITLEGDQREMPDPACQVNERYQGIEWPLRCRGPLELGGKACRLDKDGLGKIAARLAGSKLTEKLEEKLGDKVSPELKDALRGLFKQ</sequence>
<feature type="domain" description="AsmA" evidence="2">
    <location>
        <begin position="1"/>
        <end position="625"/>
    </location>
</feature>
<dbReference type="AlphaFoldDB" id="A0A2I0CNX6"/>
<dbReference type="Pfam" id="PF05170">
    <property type="entry name" value="AsmA"/>
    <property type="match status" value="1"/>
</dbReference>
<dbReference type="GO" id="GO:0090313">
    <property type="term" value="P:regulation of protein targeting to membrane"/>
    <property type="evidence" value="ECO:0007669"/>
    <property type="project" value="TreeGrafter"/>
</dbReference>
<gene>
    <name evidence="3" type="ORF">CW360_09945</name>
</gene>
<evidence type="ECO:0000313" key="4">
    <source>
        <dbReference type="Proteomes" id="UP000242861"/>
    </source>
</evidence>
<dbReference type="EMBL" id="PIYS01000018">
    <property type="protein sequence ID" value="PKF70841.1"/>
    <property type="molecule type" value="Genomic_DNA"/>
</dbReference>
<dbReference type="Proteomes" id="UP000242861">
    <property type="component" value="Unassembled WGS sequence"/>
</dbReference>
<proteinExistence type="predicted"/>
<feature type="compositionally biased region" description="Polar residues" evidence="1">
    <location>
        <begin position="128"/>
        <end position="143"/>
    </location>
</feature>
<accession>A0A2I0CNX6</accession>
<name>A0A2I0CNX6_9PSED</name>
<feature type="region of interest" description="Disordered" evidence="1">
    <location>
        <begin position="400"/>
        <end position="437"/>
    </location>
</feature>
<reference evidence="4" key="1">
    <citation type="submission" date="2017-12" db="EMBL/GenBank/DDBJ databases">
        <authorList>
            <person name="Yu X.-Y."/>
        </authorList>
    </citation>
    <scope>NUCLEOTIDE SEQUENCE [LARGE SCALE GENOMIC DNA]</scope>
    <source>
        <strain evidence="4">ZYSR67-Z</strain>
    </source>
</reference>
<evidence type="ECO:0000259" key="2">
    <source>
        <dbReference type="Pfam" id="PF05170"/>
    </source>
</evidence>
<dbReference type="PANTHER" id="PTHR30441">
    <property type="entry name" value="DUF748 DOMAIN-CONTAINING PROTEIN"/>
    <property type="match status" value="1"/>
</dbReference>
<dbReference type="GO" id="GO:0005886">
    <property type="term" value="C:plasma membrane"/>
    <property type="evidence" value="ECO:0007669"/>
    <property type="project" value="TreeGrafter"/>
</dbReference>
<dbReference type="PANTHER" id="PTHR30441:SF4">
    <property type="entry name" value="PROTEIN ASMA"/>
    <property type="match status" value="1"/>
</dbReference>